<accession>A0A9D4ZN42</accession>
<dbReference type="Proteomes" id="UP000886520">
    <property type="component" value="Chromosome 5"/>
</dbReference>
<sequence>MEGTKKGTHNGGIGIAIAPGADSFEDSLLKGSGIAQEVEGETEGMTHMECVLNIACLSGGTAN</sequence>
<dbReference type="AlphaFoldDB" id="A0A9D4ZN42"/>
<proteinExistence type="predicted"/>
<protein>
    <submittedName>
        <fullName evidence="1">Uncharacterized protein</fullName>
    </submittedName>
</protein>
<dbReference type="EMBL" id="JABFUD020000005">
    <property type="protein sequence ID" value="KAI5079406.1"/>
    <property type="molecule type" value="Genomic_DNA"/>
</dbReference>
<keyword evidence="2" id="KW-1185">Reference proteome</keyword>
<gene>
    <name evidence="1" type="ORF">GOP47_0004885</name>
</gene>
<name>A0A9D4ZN42_ADICA</name>
<reference evidence="1 2" key="1">
    <citation type="submission" date="2021-01" db="EMBL/GenBank/DDBJ databases">
        <title>Adiantum capillus-veneris genome.</title>
        <authorList>
            <person name="Fang Y."/>
            <person name="Liao Q."/>
        </authorList>
    </citation>
    <scope>NUCLEOTIDE SEQUENCE [LARGE SCALE GENOMIC DNA]</scope>
    <source>
        <strain evidence="1">H3</strain>
        <tissue evidence="1">Leaf</tissue>
    </source>
</reference>
<organism evidence="1 2">
    <name type="scientific">Adiantum capillus-veneris</name>
    <name type="common">Maidenhair fern</name>
    <dbReference type="NCBI Taxonomy" id="13818"/>
    <lineage>
        <taxon>Eukaryota</taxon>
        <taxon>Viridiplantae</taxon>
        <taxon>Streptophyta</taxon>
        <taxon>Embryophyta</taxon>
        <taxon>Tracheophyta</taxon>
        <taxon>Polypodiopsida</taxon>
        <taxon>Polypodiidae</taxon>
        <taxon>Polypodiales</taxon>
        <taxon>Pteridineae</taxon>
        <taxon>Pteridaceae</taxon>
        <taxon>Vittarioideae</taxon>
        <taxon>Adiantum</taxon>
    </lineage>
</organism>
<comment type="caution">
    <text evidence="1">The sequence shown here is derived from an EMBL/GenBank/DDBJ whole genome shotgun (WGS) entry which is preliminary data.</text>
</comment>
<evidence type="ECO:0000313" key="2">
    <source>
        <dbReference type="Proteomes" id="UP000886520"/>
    </source>
</evidence>
<evidence type="ECO:0000313" key="1">
    <source>
        <dbReference type="EMBL" id="KAI5079406.1"/>
    </source>
</evidence>